<keyword evidence="3" id="KW-1185">Reference proteome</keyword>
<feature type="transmembrane region" description="Helical" evidence="1">
    <location>
        <begin position="88"/>
        <end position="108"/>
    </location>
</feature>
<proteinExistence type="predicted"/>
<evidence type="ECO:0000256" key="1">
    <source>
        <dbReference type="SAM" id="Phobius"/>
    </source>
</evidence>
<name>A0A2R4WLE5_9HYPH</name>
<protein>
    <submittedName>
        <fullName evidence="2">Uncharacterized protein</fullName>
    </submittedName>
</protein>
<reference evidence="2 3" key="1">
    <citation type="submission" date="2018-04" db="EMBL/GenBank/DDBJ databases">
        <title>Methylobacterium sp. PR1016A genome.</title>
        <authorList>
            <person name="Park W."/>
        </authorList>
    </citation>
    <scope>NUCLEOTIDE SEQUENCE [LARGE SCALE GENOMIC DNA]</scope>
    <source>
        <strain evidence="2 3">PR1016A</strain>
    </source>
</reference>
<keyword evidence="1" id="KW-0812">Transmembrane</keyword>
<organism evidence="2 3">
    <name type="scientific">Methylobacterium currus</name>
    <dbReference type="NCBI Taxonomy" id="2051553"/>
    <lineage>
        <taxon>Bacteria</taxon>
        <taxon>Pseudomonadati</taxon>
        <taxon>Pseudomonadota</taxon>
        <taxon>Alphaproteobacteria</taxon>
        <taxon>Hyphomicrobiales</taxon>
        <taxon>Methylobacteriaceae</taxon>
        <taxon>Methylobacterium</taxon>
    </lineage>
</organism>
<feature type="transmembrane region" description="Helical" evidence="1">
    <location>
        <begin position="58"/>
        <end position="82"/>
    </location>
</feature>
<keyword evidence="1" id="KW-1133">Transmembrane helix</keyword>
<evidence type="ECO:0000313" key="3">
    <source>
        <dbReference type="Proteomes" id="UP000244755"/>
    </source>
</evidence>
<evidence type="ECO:0000313" key="2">
    <source>
        <dbReference type="EMBL" id="AWB22359.1"/>
    </source>
</evidence>
<gene>
    <name evidence="2" type="ORF">DA075_16705</name>
</gene>
<dbReference type="EMBL" id="CP028843">
    <property type="protein sequence ID" value="AWB22359.1"/>
    <property type="molecule type" value="Genomic_DNA"/>
</dbReference>
<sequence>MQVTTEPAQAIGRTPMAQDADASVHLEFPISSHGLDGNSRTEPAVVFNDRWYRSSGTVVAGVTWKCLTIAASLRFAASAVIVAGGAQLTLLALATGFGLTILTVLRLLDRFGLTGRGEV</sequence>
<keyword evidence="1" id="KW-0472">Membrane</keyword>
<dbReference type="KEGG" id="mee:DA075_16705"/>
<dbReference type="AlphaFoldDB" id="A0A2R4WLE5"/>
<dbReference type="Proteomes" id="UP000244755">
    <property type="component" value="Chromosome 1"/>
</dbReference>
<accession>A0A2R4WLE5</accession>